<dbReference type="Pfam" id="PF21175">
    <property type="entry name" value="RecR_C"/>
    <property type="match status" value="1"/>
</dbReference>
<evidence type="ECO:0000256" key="5">
    <source>
        <dbReference type="ARBA" id="ARBA00023172"/>
    </source>
</evidence>
<organism evidence="9 10">
    <name type="scientific">Candidatus Nealsonbacteria bacterium RIFCSPHIGHO2_01_FULL_38_55</name>
    <dbReference type="NCBI Taxonomy" id="1801664"/>
    <lineage>
        <taxon>Bacteria</taxon>
        <taxon>Candidatus Nealsoniibacteriota</taxon>
    </lineage>
</organism>
<keyword evidence="4 7" id="KW-0862">Zinc</keyword>
<sequence length="215" mass="24087">MFSPAIQKLISLFSKFPAVGPRAASRFVFYLIGLPQEKFNELINSLADLKNKIKICSFCFNPFENKMGNEQCLCPICQNPSRNKNMLCVVEKENDLISIEKSGKYNGLYFILGGIILGLKEEELKKIRIAELEERIKNPKKYEPKATIKEIILATNPIPEGEATALLIERRIKSLQPESGVEIPKITRLGRGLPTGGELEYADDETLSGALEGRK</sequence>
<dbReference type="InterPro" id="IPR034137">
    <property type="entry name" value="TOPRIM_RecR"/>
</dbReference>
<evidence type="ECO:0000256" key="6">
    <source>
        <dbReference type="ARBA" id="ARBA00023204"/>
    </source>
</evidence>
<comment type="caution">
    <text evidence="7">Lacks conserved residue(s) required for the propagation of feature annotation.</text>
</comment>
<keyword evidence="6 7" id="KW-0234">DNA repair</keyword>
<dbReference type="SUPFAM" id="SSF111304">
    <property type="entry name" value="Recombination protein RecR"/>
    <property type="match status" value="1"/>
</dbReference>
<keyword evidence="1 7" id="KW-0479">Metal-binding</keyword>
<dbReference type="CDD" id="cd01025">
    <property type="entry name" value="TOPRIM_recR"/>
    <property type="match status" value="1"/>
</dbReference>
<dbReference type="SMART" id="SM00493">
    <property type="entry name" value="TOPRIM"/>
    <property type="match status" value="1"/>
</dbReference>
<dbReference type="PROSITE" id="PS50880">
    <property type="entry name" value="TOPRIM"/>
    <property type="match status" value="1"/>
</dbReference>
<proteinExistence type="inferred from homology"/>
<evidence type="ECO:0000256" key="7">
    <source>
        <dbReference type="HAMAP-Rule" id="MF_00017"/>
    </source>
</evidence>
<comment type="caution">
    <text evidence="9">The sequence shown here is derived from an EMBL/GenBank/DDBJ whole genome shotgun (WGS) entry which is preliminary data.</text>
</comment>
<comment type="function">
    <text evidence="7">May play a role in DNA repair. It seems to be involved in an RecBC-independent recombinational process of DNA repair. It may act with RecF and RecO.</text>
</comment>
<evidence type="ECO:0000256" key="2">
    <source>
        <dbReference type="ARBA" id="ARBA00022763"/>
    </source>
</evidence>
<accession>A0A1G2E2R5</accession>
<dbReference type="InterPro" id="IPR006171">
    <property type="entry name" value="TOPRIM_dom"/>
</dbReference>
<dbReference type="GO" id="GO:0008270">
    <property type="term" value="F:zinc ion binding"/>
    <property type="evidence" value="ECO:0007669"/>
    <property type="project" value="UniProtKB-KW"/>
</dbReference>
<gene>
    <name evidence="7" type="primary">recR</name>
    <name evidence="9" type="ORF">A2626_02870</name>
</gene>
<dbReference type="Gene3D" id="1.10.8.420">
    <property type="entry name" value="RecR Domain 1"/>
    <property type="match status" value="1"/>
</dbReference>
<dbReference type="PANTHER" id="PTHR30446:SF0">
    <property type="entry name" value="RECOMBINATION PROTEIN RECR"/>
    <property type="match status" value="1"/>
</dbReference>
<evidence type="ECO:0000313" key="9">
    <source>
        <dbReference type="EMBL" id="OGZ19650.1"/>
    </source>
</evidence>
<keyword evidence="3 7" id="KW-0863">Zinc-finger</keyword>
<evidence type="ECO:0000313" key="10">
    <source>
        <dbReference type="Proteomes" id="UP000177360"/>
    </source>
</evidence>
<dbReference type="EMBL" id="MHLZ01000025">
    <property type="protein sequence ID" value="OGZ19650.1"/>
    <property type="molecule type" value="Genomic_DNA"/>
</dbReference>
<dbReference type="Gene3D" id="3.40.1360.10">
    <property type="match status" value="1"/>
</dbReference>
<protein>
    <recommendedName>
        <fullName evidence="7">Recombination protein RecR</fullName>
    </recommendedName>
</protein>
<dbReference type="Pfam" id="PF13662">
    <property type="entry name" value="Toprim_4"/>
    <property type="match status" value="1"/>
</dbReference>
<dbReference type="PANTHER" id="PTHR30446">
    <property type="entry name" value="RECOMBINATION PROTEIN RECR"/>
    <property type="match status" value="1"/>
</dbReference>
<dbReference type="HAMAP" id="MF_00017">
    <property type="entry name" value="RecR"/>
    <property type="match status" value="1"/>
</dbReference>
<dbReference type="InterPro" id="IPR000093">
    <property type="entry name" value="DNA_Rcmb_RecR"/>
</dbReference>
<feature type="domain" description="Toprim" evidence="8">
    <location>
        <begin position="85"/>
        <end position="194"/>
    </location>
</feature>
<reference evidence="9 10" key="1">
    <citation type="journal article" date="2016" name="Nat. Commun.">
        <title>Thousands of microbial genomes shed light on interconnected biogeochemical processes in an aquifer system.</title>
        <authorList>
            <person name="Anantharaman K."/>
            <person name="Brown C.T."/>
            <person name="Hug L.A."/>
            <person name="Sharon I."/>
            <person name="Castelle C.J."/>
            <person name="Probst A.J."/>
            <person name="Thomas B.C."/>
            <person name="Singh A."/>
            <person name="Wilkins M.J."/>
            <person name="Karaoz U."/>
            <person name="Brodie E.L."/>
            <person name="Williams K.H."/>
            <person name="Hubbard S.S."/>
            <person name="Banfield J.F."/>
        </authorList>
    </citation>
    <scope>NUCLEOTIDE SEQUENCE [LARGE SCALE GENOMIC DNA]</scope>
</reference>
<keyword evidence="5 7" id="KW-0233">DNA recombination</keyword>
<dbReference type="GO" id="GO:0003677">
    <property type="term" value="F:DNA binding"/>
    <property type="evidence" value="ECO:0007669"/>
    <property type="project" value="UniProtKB-UniRule"/>
</dbReference>
<dbReference type="Proteomes" id="UP000177360">
    <property type="component" value="Unassembled WGS sequence"/>
</dbReference>
<evidence type="ECO:0000256" key="3">
    <source>
        <dbReference type="ARBA" id="ARBA00022771"/>
    </source>
</evidence>
<dbReference type="InterPro" id="IPR023627">
    <property type="entry name" value="Rcmb_RecR"/>
</dbReference>
<evidence type="ECO:0000259" key="8">
    <source>
        <dbReference type="PROSITE" id="PS50880"/>
    </source>
</evidence>
<dbReference type="NCBIfam" id="TIGR00615">
    <property type="entry name" value="recR"/>
    <property type="match status" value="1"/>
</dbReference>
<comment type="similarity">
    <text evidence="7">Belongs to the RecR family.</text>
</comment>
<evidence type="ECO:0000256" key="1">
    <source>
        <dbReference type="ARBA" id="ARBA00022723"/>
    </source>
</evidence>
<dbReference type="AlphaFoldDB" id="A0A1G2E2R5"/>
<dbReference type="Pfam" id="PF21176">
    <property type="entry name" value="RecR_HhH"/>
    <property type="match status" value="1"/>
</dbReference>
<dbReference type="GO" id="GO:0006310">
    <property type="term" value="P:DNA recombination"/>
    <property type="evidence" value="ECO:0007669"/>
    <property type="project" value="UniProtKB-UniRule"/>
</dbReference>
<evidence type="ECO:0000256" key="4">
    <source>
        <dbReference type="ARBA" id="ARBA00022833"/>
    </source>
</evidence>
<name>A0A1G2E2R5_9BACT</name>
<dbReference type="GO" id="GO:0006281">
    <property type="term" value="P:DNA repair"/>
    <property type="evidence" value="ECO:0007669"/>
    <property type="project" value="UniProtKB-UniRule"/>
</dbReference>
<keyword evidence="2 7" id="KW-0227">DNA damage</keyword>